<comment type="caution">
    <text evidence="2">The sequence shown here is derived from an EMBL/GenBank/DDBJ whole genome shotgun (WGS) entry which is preliminary data.</text>
</comment>
<accession>A0A812MXC9</accession>
<protein>
    <submittedName>
        <fullName evidence="2">Uncharacterized protein</fullName>
    </submittedName>
</protein>
<keyword evidence="1" id="KW-1133">Transmembrane helix</keyword>
<sequence length="91" mass="10393">MPVSVLPAPCTFSALLQFGHPAAQYFRKVQGGGVLSDLDYVLFTTYFVICAVWMFLESTLLWLFVDYCPLFVESQQHFESCCHKVHCGFEM</sequence>
<evidence type="ECO:0000256" key="1">
    <source>
        <dbReference type="SAM" id="Phobius"/>
    </source>
</evidence>
<dbReference type="OrthoDB" id="434647at2759"/>
<organism evidence="2 3">
    <name type="scientific">Symbiodinium pilosum</name>
    <name type="common">Dinoflagellate</name>
    <dbReference type="NCBI Taxonomy" id="2952"/>
    <lineage>
        <taxon>Eukaryota</taxon>
        <taxon>Sar</taxon>
        <taxon>Alveolata</taxon>
        <taxon>Dinophyceae</taxon>
        <taxon>Suessiales</taxon>
        <taxon>Symbiodiniaceae</taxon>
        <taxon>Symbiodinium</taxon>
    </lineage>
</organism>
<evidence type="ECO:0000313" key="3">
    <source>
        <dbReference type="Proteomes" id="UP000649617"/>
    </source>
</evidence>
<reference evidence="2" key="1">
    <citation type="submission" date="2021-02" db="EMBL/GenBank/DDBJ databases">
        <authorList>
            <person name="Dougan E. K."/>
            <person name="Rhodes N."/>
            <person name="Thang M."/>
            <person name="Chan C."/>
        </authorList>
    </citation>
    <scope>NUCLEOTIDE SEQUENCE</scope>
</reference>
<gene>
    <name evidence="2" type="ORF">SPIL2461_LOCUS6528</name>
</gene>
<feature type="transmembrane region" description="Helical" evidence="1">
    <location>
        <begin position="45"/>
        <end position="65"/>
    </location>
</feature>
<dbReference type="AlphaFoldDB" id="A0A812MXC9"/>
<keyword evidence="3" id="KW-1185">Reference proteome</keyword>
<proteinExistence type="predicted"/>
<dbReference type="EMBL" id="CAJNIZ010009924">
    <property type="protein sequence ID" value="CAE7290652.1"/>
    <property type="molecule type" value="Genomic_DNA"/>
</dbReference>
<keyword evidence="1" id="KW-0812">Transmembrane</keyword>
<dbReference type="Proteomes" id="UP000649617">
    <property type="component" value="Unassembled WGS sequence"/>
</dbReference>
<evidence type="ECO:0000313" key="2">
    <source>
        <dbReference type="EMBL" id="CAE7290652.1"/>
    </source>
</evidence>
<keyword evidence="1" id="KW-0472">Membrane</keyword>
<name>A0A812MXC9_SYMPI</name>